<dbReference type="Gene3D" id="2.170.270.10">
    <property type="entry name" value="SET domain"/>
    <property type="match status" value="1"/>
</dbReference>
<proteinExistence type="predicted"/>
<dbReference type="SUPFAM" id="SSF144232">
    <property type="entry name" value="HIT/MYND zinc finger-like"/>
    <property type="match status" value="1"/>
</dbReference>
<dbReference type="GO" id="GO:0005634">
    <property type="term" value="C:nucleus"/>
    <property type="evidence" value="ECO:0007669"/>
    <property type="project" value="TreeGrafter"/>
</dbReference>
<keyword evidence="5" id="KW-1133">Transmembrane helix</keyword>
<evidence type="ECO:0000256" key="5">
    <source>
        <dbReference type="SAM" id="Phobius"/>
    </source>
</evidence>
<dbReference type="Proteomes" id="UP000038040">
    <property type="component" value="Unplaced"/>
</dbReference>
<keyword evidence="5" id="KW-0472">Membrane</keyword>
<dbReference type="SUPFAM" id="SSF82199">
    <property type="entry name" value="SET domain"/>
    <property type="match status" value="1"/>
</dbReference>
<organism evidence="8 10">
    <name type="scientific">Dracunculus medinensis</name>
    <name type="common">Guinea worm</name>
    <dbReference type="NCBI Taxonomy" id="318479"/>
    <lineage>
        <taxon>Eukaryota</taxon>
        <taxon>Metazoa</taxon>
        <taxon>Ecdysozoa</taxon>
        <taxon>Nematoda</taxon>
        <taxon>Chromadorea</taxon>
        <taxon>Rhabditida</taxon>
        <taxon>Spirurina</taxon>
        <taxon>Dracunculoidea</taxon>
        <taxon>Dracunculidae</taxon>
        <taxon>Dracunculus</taxon>
    </lineage>
</organism>
<dbReference type="GO" id="GO:0008270">
    <property type="term" value="F:zinc ion binding"/>
    <property type="evidence" value="ECO:0007669"/>
    <property type="project" value="UniProtKB-KW"/>
</dbReference>
<dbReference type="Gene3D" id="1.10.220.160">
    <property type="match status" value="1"/>
</dbReference>
<evidence type="ECO:0000313" key="10">
    <source>
        <dbReference type="WBParaSite" id="DME_0000288701-mRNA-1"/>
    </source>
</evidence>
<evidence type="ECO:0000259" key="6">
    <source>
        <dbReference type="PROSITE" id="PS50865"/>
    </source>
</evidence>
<keyword evidence="5" id="KW-0812">Transmembrane</keyword>
<dbReference type="Proteomes" id="UP000274756">
    <property type="component" value="Unassembled WGS sequence"/>
</dbReference>
<evidence type="ECO:0000313" key="9">
    <source>
        <dbReference type="Proteomes" id="UP000274756"/>
    </source>
</evidence>
<feature type="transmembrane region" description="Helical" evidence="5">
    <location>
        <begin position="20"/>
        <end position="40"/>
    </location>
</feature>
<dbReference type="STRING" id="318479.A0A0N4U7C8"/>
<dbReference type="InterPro" id="IPR002893">
    <property type="entry name" value="Znf_MYND"/>
</dbReference>
<gene>
    <name evidence="7" type="ORF">DME_LOCUS116</name>
</gene>
<accession>A0A0N4U7C8</accession>
<dbReference type="OrthoDB" id="265717at2759"/>
<protein>
    <submittedName>
        <fullName evidence="10">MYND-type domain-containing protein</fullName>
    </submittedName>
</protein>
<dbReference type="PANTHER" id="PTHR12197">
    <property type="entry name" value="HISTONE-LYSINE N-METHYLTRANSFERASE SMYD"/>
    <property type="match status" value="1"/>
</dbReference>
<keyword evidence="2 4" id="KW-0863">Zinc-finger</keyword>
<dbReference type="WBParaSite" id="DME_0000288701-mRNA-1">
    <property type="protein sequence ID" value="DME_0000288701-mRNA-1"/>
    <property type="gene ID" value="DME_0000288701"/>
</dbReference>
<evidence type="ECO:0000256" key="3">
    <source>
        <dbReference type="ARBA" id="ARBA00022833"/>
    </source>
</evidence>
<evidence type="ECO:0000313" key="8">
    <source>
        <dbReference type="Proteomes" id="UP000038040"/>
    </source>
</evidence>
<name>A0A0N4U7C8_DRAME</name>
<dbReference type="PROSITE" id="PS50865">
    <property type="entry name" value="ZF_MYND_2"/>
    <property type="match status" value="1"/>
</dbReference>
<sequence length="501" mass="58468">MSVGRKYVSPLLHSAFEAKFALLQLLSFPLVLSAITSLFMEKSVYERLRIFGEPFVYLCNNNKVSKYCSNCLRIPKERKLYLCGKCEFAQYCDKDCQRFSWKFHRNECRRLKSVFPNLPLTEVLFLSRVIDRVIFLEENGDKYKWQKERRWSDLIGHQDDIRNDPIKYAHFEKIYGKMELFRKDEMIDKKKFFDIFCKISINAHSIHSSAGNEIGMAIDFGVSAYDHSCRPNCSLVFDGYRACLRPLTPNTDAKNPEVSFISYIDLGRSRYQRRKELQAKYFHCECSRCSDPADNILTSIRCVNPTCDEPLITTEDAEPCAIICAKCSQEASLEHVEKCQKFMINLPDKFDVDIDVKLLEELFEKATALLHSKNIYVTRLQTAILHIQGTLGNNLQFIQKNVYENYKMCFPHMDRHIAFHLLHIVKSLIEKGERFEVAAPYAYEAMNIFEVCFGLEHPYYLQTLALWTFLDTKAQKTNDELFALMNLESNTPIDISQYLFK</sequence>
<evidence type="ECO:0000256" key="2">
    <source>
        <dbReference type="ARBA" id="ARBA00022771"/>
    </source>
</evidence>
<dbReference type="Pfam" id="PF01753">
    <property type="entry name" value="zf-MYND"/>
    <property type="match status" value="1"/>
</dbReference>
<evidence type="ECO:0000256" key="4">
    <source>
        <dbReference type="PROSITE-ProRule" id="PRU00134"/>
    </source>
</evidence>
<evidence type="ECO:0000313" key="7">
    <source>
        <dbReference type="EMBL" id="VDN50143.1"/>
    </source>
</evidence>
<dbReference type="InterPro" id="IPR050869">
    <property type="entry name" value="H3K4_H4K5_MeTrfase"/>
</dbReference>
<feature type="domain" description="MYND-type" evidence="6">
    <location>
        <begin position="68"/>
        <end position="108"/>
    </location>
</feature>
<dbReference type="PANTHER" id="PTHR12197:SF300">
    <property type="entry name" value="HISTONE-LYSINE N-METHYLTRANSFERASE SET-18"/>
    <property type="match status" value="1"/>
</dbReference>
<evidence type="ECO:0000256" key="1">
    <source>
        <dbReference type="ARBA" id="ARBA00022723"/>
    </source>
</evidence>
<dbReference type="Gene3D" id="6.10.140.2220">
    <property type="match status" value="1"/>
</dbReference>
<keyword evidence="3" id="KW-0862">Zinc</keyword>
<dbReference type="PROSITE" id="PS01360">
    <property type="entry name" value="ZF_MYND_1"/>
    <property type="match status" value="1"/>
</dbReference>
<reference evidence="10" key="1">
    <citation type="submission" date="2017-02" db="UniProtKB">
        <authorList>
            <consortium name="WormBaseParasite"/>
        </authorList>
    </citation>
    <scope>IDENTIFICATION</scope>
</reference>
<dbReference type="InterPro" id="IPR046341">
    <property type="entry name" value="SET_dom_sf"/>
</dbReference>
<reference evidence="7 9" key="2">
    <citation type="submission" date="2018-11" db="EMBL/GenBank/DDBJ databases">
        <authorList>
            <consortium name="Pathogen Informatics"/>
        </authorList>
    </citation>
    <scope>NUCLEOTIDE SEQUENCE [LARGE SCALE GENOMIC DNA]</scope>
</reference>
<keyword evidence="9" id="KW-1185">Reference proteome</keyword>
<dbReference type="EMBL" id="UYYG01000001">
    <property type="protein sequence ID" value="VDN50143.1"/>
    <property type="molecule type" value="Genomic_DNA"/>
</dbReference>
<dbReference type="AlphaFoldDB" id="A0A0N4U7C8"/>
<keyword evidence="1" id="KW-0479">Metal-binding</keyword>